<comment type="caution">
    <text evidence="2">The sequence shown here is derived from an EMBL/GenBank/DDBJ whole genome shotgun (WGS) entry which is preliminary data.</text>
</comment>
<sequence length="250" mass="25567">MRAQTFVALVGASVSIAEPIPPHITPAVTAAPSLVYARANTRESISSVVDECSSAVSSIVRERPPAPQSGPLDSWFRDLAHEASTSTTTRAPSTESWRDRKAAEVSSFCAGDFFFESSLTPPAELRTMYDSYTSSYDSWRSSVAPAVSSLAARCVEDAPEVAGQALFLAATDEGTCNTALKLAYGVTDDWSPASATATTTPPSTGGGSGDSAADITSSSSTGAAAGPRETGYVAKMAVAALGAVVGAVAL</sequence>
<evidence type="ECO:0000256" key="1">
    <source>
        <dbReference type="SAM" id="MobiDB-lite"/>
    </source>
</evidence>
<evidence type="ECO:0000313" key="2">
    <source>
        <dbReference type="EMBL" id="KAK4465009.1"/>
    </source>
</evidence>
<accession>A0AAV9HZ94</accession>
<gene>
    <name evidence="2" type="ORF">QBC42DRAFT_344271</name>
</gene>
<dbReference type="Proteomes" id="UP001321749">
    <property type="component" value="Unassembled WGS sequence"/>
</dbReference>
<feature type="region of interest" description="Disordered" evidence="1">
    <location>
        <begin position="191"/>
        <end position="226"/>
    </location>
</feature>
<organism evidence="2 3">
    <name type="scientific">Cladorrhinum samala</name>
    <dbReference type="NCBI Taxonomy" id="585594"/>
    <lineage>
        <taxon>Eukaryota</taxon>
        <taxon>Fungi</taxon>
        <taxon>Dikarya</taxon>
        <taxon>Ascomycota</taxon>
        <taxon>Pezizomycotina</taxon>
        <taxon>Sordariomycetes</taxon>
        <taxon>Sordariomycetidae</taxon>
        <taxon>Sordariales</taxon>
        <taxon>Podosporaceae</taxon>
        <taxon>Cladorrhinum</taxon>
    </lineage>
</organism>
<evidence type="ECO:0000313" key="3">
    <source>
        <dbReference type="Proteomes" id="UP001321749"/>
    </source>
</evidence>
<feature type="compositionally biased region" description="Low complexity" evidence="1">
    <location>
        <begin position="210"/>
        <end position="226"/>
    </location>
</feature>
<dbReference type="AlphaFoldDB" id="A0AAV9HZ94"/>
<proteinExistence type="predicted"/>
<feature type="compositionally biased region" description="Low complexity" evidence="1">
    <location>
        <begin position="191"/>
        <end position="203"/>
    </location>
</feature>
<protein>
    <recommendedName>
        <fullName evidence="4">Infection structure specific protein</fullName>
    </recommendedName>
</protein>
<dbReference type="EMBL" id="MU864943">
    <property type="protein sequence ID" value="KAK4465009.1"/>
    <property type="molecule type" value="Genomic_DNA"/>
</dbReference>
<name>A0AAV9HZ94_9PEZI</name>
<keyword evidence="3" id="KW-1185">Reference proteome</keyword>
<reference evidence="2" key="1">
    <citation type="journal article" date="2023" name="Mol. Phylogenet. Evol.">
        <title>Genome-scale phylogeny and comparative genomics of the fungal order Sordariales.</title>
        <authorList>
            <person name="Hensen N."/>
            <person name="Bonometti L."/>
            <person name="Westerberg I."/>
            <person name="Brannstrom I.O."/>
            <person name="Guillou S."/>
            <person name="Cros-Aarteil S."/>
            <person name="Calhoun S."/>
            <person name="Haridas S."/>
            <person name="Kuo A."/>
            <person name="Mondo S."/>
            <person name="Pangilinan J."/>
            <person name="Riley R."/>
            <person name="LaButti K."/>
            <person name="Andreopoulos B."/>
            <person name="Lipzen A."/>
            <person name="Chen C."/>
            <person name="Yan M."/>
            <person name="Daum C."/>
            <person name="Ng V."/>
            <person name="Clum A."/>
            <person name="Steindorff A."/>
            <person name="Ohm R.A."/>
            <person name="Martin F."/>
            <person name="Silar P."/>
            <person name="Natvig D.O."/>
            <person name="Lalanne C."/>
            <person name="Gautier V."/>
            <person name="Ament-Velasquez S.L."/>
            <person name="Kruys A."/>
            <person name="Hutchinson M.I."/>
            <person name="Powell A.J."/>
            <person name="Barry K."/>
            <person name="Miller A.N."/>
            <person name="Grigoriev I.V."/>
            <person name="Debuchy R."/>
            <person name="Gladieux P."/>
            <person name="Hiltunen Thoren M."/>
            <person name="Johannesson H."/>
        </authorList>
    </citation>
    <scope>NUCLEOTIDE SEQUENCE</scope>
    <source>
        <strain evidence="2">PSN324</strain>
    </source>
</reference>
<evidence type="ECO:0008006" key="4">
    <source>
        <dbReference type="Google" id="ProtNLM"/>
    </source>
</evidence>
<reference evidence="2" key="2">
    <citation type="submission" date="2023-06" db="EMBL/GenBank/DDBJ databases">
        <authorList>
            <consortium name="Lawrence Berkeley National Laboratory"/>
            <person name="Mondo S.J."/>
            <person name="Hensen N."/>
            <person name="Bonometti L."/>
            <person name="Westerberg I."/>
            <person name="Brannstrom I.O."/>
            <person name="Guillou S."/>
            <person name="Cros-Aarteil S."/>
            <person name="Calhoun S."/>
            <person name="Haridas S."/>
            <person name="Kuo A."/>
            <person name="Pangilinan J."/>
            <person name="Riley R."/>
            <person name="Labutti K."/>
            <person name="Andreopoulos B."/>
            <person name="Lipzen A."/>
            <person name="Chen C."/>
            <person name="Yanf M."/>
            <person name="Daum C."/>
            <person name="Ng V."/>
            <person name="Clum A."/>
            <person name="Steindorff A."/>
            <person name="Ohm R."/>
            <person name="Martin F."/>
            <person name="Silar P."/>
            <person name="Natvig D."/>
            <person name="Lalanne C."/>
            <person name="Gautier V."/>
            <person name="Ament-Velasquez S.L."/>
            <person name="Kruys A."/>
            <person name="Hutchinson M.I."/>
            <person name="Powell A.J."/>
            <person name="Barry K."/>
            <person name="Miller A.N."/>
            <person name="Grigoriev I.V."/>
            <person name="Debuchy R."/>
            <person name="Gladieux P."/>
            <person name="Thoren M.H."/>
            <person name="Johannesson H."/>
        </authorList>
    </citation>
    <scope>NUCLEOTIDE SEQUENCE</scope>
    <source>
        <strain evidence="2">PSN324</strain>
    </source>
</reference>